<dbReference type="Pfam" id="PF01636">
    <property type="entry name" value="APH"/>
    <property type="match status" value="1"/>
</dbReference>
<dbReference type="AlphaFoldDB" id="A0A066RWG1"/>
<dbReference type="STRING" id="1654360.EA58_10080"/>
<dbReference type="PANTHER" id="PTHR21064">
    <property type="entry name" value="AMINOGLYCOSIDE PHOSPHOTRANSFERASE DOMAIN-CONTAINING PROTEIN-RELATED"/>
    <property type="match status" value="1"/>
</dbReference>
<dbReference type="InterPro" id="IPR011009">
    <property type="entry name" value="Kinase-like_dom_sf"/>
</dbReference>
<dbReference type="GO" id="GO:0019202">
    <property type="term" value="F:amino acid kinase activity"/>
    <property type="evidence" value="ECO:0007669"/>
    <property type="project" value="TreeGrafter"/>
</dbReference>
<organism evidence="3 4">
    <name type="scientific">Photobacterium galatheae</name>
    <dbReference type="NCBI Taxonomy" id="1654360"/>
    <lineage>
        <taxon>Bacteria</taxon>
        <taxon>Pseudomonadati</taxon>
        <taxon>Pseudomonadota</taxon>
        <taxon>Gammaproteobacteria</taxon>
        <taxon>Vibrionales</taxon>
        <taxon>Vibrionaceae</taxon>
        <taxon>Photobacterium</taxon>
    </lineage>
</organism>
<protein>
    <recommendedName>
        <fullName evidence="2">Aminoglycoside phosphotransferase domain-containing protein</fullName>
    </recommendedName>
</protein>
<comment type="caution">
    <text evidence="3">The sequence shown here is derived from an EMBL/GenBank/DDBJ whole genome shotgun (WGS) entry which is preliminary data.</text>
</comment>
<dbReference type="InterPro" id="IPR002575">
    <property type="entry name" value="Aminoglycoside_PTrfase"/>
</dbReference>
<dbReference type="InterPro" id="IPR050249">
    <property type="entry name" value="Pseudomonas-type_ThrB"/>
</dbReference>
<keyword evidence="4" id="KW-1185">Reference proteome</keyword>
<evidence type="ECO:0000313" key="3">
    <source>
        <dbReference type="EMBL" id="KDM91708.1"/>
    </source>
</evidence>
<name>A0A066RWG1_9GAMM</name>
<evidence type="ECO:0000313" key="4">
    <source>
        <dbReference type="Proteomes" id="UP000027192"/>
    </source>
</evidence>
<proteinExistence type="inferred from homology"/>
<reference evidence="3 4" key="1">
    <citation type="submission" date="2014-04" db="EMBL/GenBank/DDBJ databases">
        <title>Draft genome sequence of Photobacterium halotolerans S2753: a solonamide, ngercheumicin and holomycin producer.</title>
        <authorList>
            <person name="Machado H.R."/>
            <person name="Gram L."/>
        </authorList>
    </citation>
    <scope>NUCLEOTIDE SEQUENCE [LARGE SCALE GENOMIC DNA]</scope>
    <source>
        <strain evidence="3 4">S2753</strain>
    </source>
</reference>
<evidence type="ECO:0000256" key="1">
    <source>
        <dbReference type="ARBA" id="ARBA00038240"/>
    </source>
</evidence>
<feature type="domain" description="Aminoglycoside phosphotransferase" evidence="2">
    <location>
        <begin position="64"/>
        <end position="302"/>
    </location>
</feature>
<sequence>MTVHSLENTILFVCISIEIQYVVPQQPAIHFMPMEKLQMDRKKAALYKRLREHWSQFEHEATIVENTLGATNQVFRVNTEPAFYLRKYRTNEITRVQNEHELLLQLSQNLDFVVSPFLTRHKSTFTKIGSHLYALFPEANWQLINQDALSESHAFQAGKTLAELHRHLAPFTSDKFPTIELSWDKCAWVQRLQKVITTIESNGIEHTTDEWAFRRAQKQMRYLSDIKTTHTYRPKTQRTLIHGDYHHYNLFFDQQSNVCGIIDWDLLQNMPRAYEIARACMYMFKLEKNKTIAFINGYMAVNHITQDQLHDGAKAWGIFADHHVWALEAVYLNRNMSAKKFVPHTDFEPFMHQWLPIENALFGLAHHQ</sequence>
<evidence type="ECO:0000259" key="2">
    <source>
        <dbReference type="Pfam" id="PF01636"/>
    </source>
</evidence>
<dbReference type="SUPFAM" id="SSF56112">
    <property type="entry name" value="Protein kinase-like (PK-like)"/>
    <property type="match status" value="1"/>
</dbReference>
<dbReference type="Proteomes" id="UP000027192">
    <property type="component" value="Unassembled WGS sequence"/>
</dbReference>
<accession>A0A066RWG1</accession>
<dbReference type="EMBL" id="JMIB01000019">
    <property type="protein sequence ID" value="KDM91708.1"/>
    <property type="molecule type" value="Genomic_DNA"/>
</dbReference>
<dbReference type="PANTHER" id="PTHR21064:SF6">
    <property type="entry name" value="AMINOGLYCOSIDE PHOSPHOTRANSFERASE DOMAIN-CONTAINING PROTEIN"/>
    <property type="match status" value="1"/>
</dbReference>
<comment type="similarity">
    <text evidence="1">Belongs to the pseudomonas-type ThrB family.</text>
</comment>
<gene>
    <name evidence="3" type="ORF">EA58_10080</name>
</gene>
<dbReference type="Gene3D" id="3.90.1200.10">
    <property type="match status" value="1"/>
</dbReference>